<organism evidence="2 4">
    <name type="scientific">Mycena rosella</name>
    <name type="common">Pink bonnet</name>
    <name type="synonym">Agaricus rosellus</name>
    <dbReference type="NCBI Taxonomy" id="1033263"/>
    <lineage>
        <taxon>Eukaryota</taxon>
        <taxon>Fungi</taxon>
        <taxon>Dikarya</taxon>
        <taxon>Basidiomycota</taxon>
        <taxon>Agaricomycotina</taxon>
        <taxon>Agaricomycetes</taxon>
        <taxon>Agaricomycetidae</taxon>
        <taxon>Agaricales</taxon>
        <taxon>Marasmiineae</taxon>
        <taxon>Mycenaceae</taxon>
        <taxon>Mycena</taxon>
    </lineage>
</organism>
<dbReference type="AlphaFoldDB" id="A0AAD7CS70"/>
<feature type="region of interest" description="Disordered" evidence="1">
    <location>
        <begin position="1"/>
        <end position="38"/>
    </location>
</feature>
<accession>A0AAD7CS70</accession>
<feature type="compositionally biased region" description="Basic and acidic residues" evidence="1">
    <location>
        <begin position="102"/>
        <end position="125"/>
    </location>
</feature>
<feature type="region of interest" description="Disordered" evidence="1">
    <location>
        <begin position="101"/>
        <end position="125"/>
    </location>
</feature>
<evidence type="ECO:0000313" key="3">
    <source>
        <dbReference type="EMBL" id="KAJ7689907.1"/>
    </source>
</evidence>
<gene>
    <name evidence="3" type="ORF">B0H17DRAFT_1134626</name>
    <name evidence="2" type="ORF">B0H17DRAFT_1144784</name>
</gene>
<proteinExistence type="predicted"/>
<dbReference type="EMBL" id="JARKIE010000068">
    <property type="protein sequence ID" value="KAJ7689907.1"/>
    <property type="molecule type" value="Genomic_DNA"/>
</dbReference>
<name>A0AAD7CS70_MYCRO</name>
<protein>
    <submittedName>
        <fullName evidence="2">Uncharacterized protein</fullName>
    </submittedName>
</protein>
<evidence type="ECO:0000313" key="4">
    <source>
        <dbReference type="Proteomes" id="UP001221757"/>
    </source>
</evidence>
<evidence type="ECO:0000313" key="2">
    <source>
        <dbReference type="EMBL" id="KAJ7661078.1"/>
    </source>
</evidence>
<evidence type="ECO:0000256" key="1">
    <source>
        <dbReference type="SAM" id="MobiDB-lite"/>
    </source>
</evidence>
<reference evidence="2" key="1">
    <citation type="submission" date="2023-03" db="EMBL/GenBank/DDBJ databases">
        <title>Massive genome expansion in bonnet fungi (Mycena s.s.) driven by repeated elements and novel gene families across ecological guilds.</title>
        <authorList>
            <consortium name="Lawrence Berkeley National Laboratory"/>
            <person name="Harder C.B."/>
            <person name="Miyauchi S."/>
            <person name="Viragh M."/>
            <person name="Kuo A."/>
            <person name="Thoen E."/>
            <person name="Andreopoulos B."/>
            <person name="Lu D."/>
            <person name="Skrede I."/>
            <person name="Drula E."/>
            <person name="Henrissat B."/>
            <person name="Morin E."/>
            <person name="Kohler A."/>
            <person name="Barry K."/>
            <person name="LaButti K."/>
            <person name="Morin E."/>
            <person name="Salamov A."/>
            <person name="Lipzen A."/>
            <person name="Mereny Z."/>
            <person name="Hegedus B."/>
            <person name="Baldrian P."/>
            <person name="Stursova M."/>
            <person name="Weitz H."/>
            <person name="Taylor A."/>
            <person name="Grigoriev I.V."/>
            <person name="Nagy L.G."/>
            <person name="Martin F."/>
            <person name="Kauserud H."/>
        </authorList>
    </citation>
    <scope>NUCLEOTIDE SEQUENCE</scope>
    <source>
        <strain evidence="2">CBHHK067</strain>
    </source>
</reference>
<dbReference type="Proteomes" id="UP001221757">
    <property type="component" value="Unassembled WGS sequence"/>
</dbReference>
<feature type="compositionally biased region" description="Basic and acidic residues" evidence="1">
    <location>
        <begin position="1"/>
        <end position="14"/>
    </location>
</feature>
<dbReference type="EMBL" id="JARKIE010000253">
    <property type="protein sequence ID" value="KAJ7661078.1"/>
    <property type="molecule type" value="Genomic_DNA"/>
</dbReference>
<keyword evidence="4" id="KW-1185">Reference proteome</keyword>
<comment type="caution">
    <text evidence="2">The sequence shown here is derived from an EMBL/GenBank/DDBJ whole genome shotgun (WGS) entry which is preliminary data.</text>
</comment>
<sequence>MPGRPDKTSGKSESQEPNLQQLRKKGLPAQTRKKEEKERIKLVILRTPPFAWAVEELNPASNRSMFKNVSVLGRAERQSPEELNPGCGPTHTYNVISTGQARVDRSRRLTSERATDKWHTERAGF</sequence>